<name>A0A172YFK4_9GAMM</name>
<dbReference type="RefSeq" id="WP_064122956.1">
    <property type="nucleotide sequence ID" value="NZ_CP015243.1"/>
</dbReference>
<gene>
    <name evidence="2" type="ORF">A5892_11715</name>
</gene>
<protein>
    <recommendedName>
        <fullName evidence="1">N-acetyltransferase domain-containing protein</fullName>
    </recommendedName>
</protein>
<dbReference type="EMBL" id="CP015243">
    <property type="protein sequence ID" value="ANF58050.1"/>
    <property type="molecule type" value="Genomic_DNA"/>
</dbReference>
<accession>A0A172YFK4</accession>
<organism evidence="2 3">
    <name type="scientific">Halotalea alkalilenta</name>
    <dbReference type="NCBI Taxonomy" id="376489"/>
    <lineage>
        <taxon>Bacteria</taxon>
        <taxon>Pseudomonadati</taxon>
        <taxon>Pseudomonadota</taxon>
        <taxon>Gammaproteobacteria</taxon>
        <taxon>Oceanospirillales</taxon>
        <taxon>Halomonadaceae</taxon>
        <taxon>Halotalea</taxon>
    </lineage>
</organism>
<dbReference type="PROSITE" id="PS51186">
    <property type="entry name" value="GNAT"/>
    <property type="match status" value="1"/>
</dbReference>
<evidence type="ECO:0000313" key="2">
    <source>
        <dbReference type="EMBL" id="ANF58050.1"/>
    </source>
</evidence>
<feature type="domain" description="N-acetyltransferase" evidence="1">
    <location>
        <begin position="9"/>
        <end position="157"/>
    </location>
</feature>
<dbReference type="InterPro" id="IPR000182">
    <property type="entry name" value="GNAT_dom"/>
</dbReference>
<dbReference type="Proteomes" id="UP000077875">
    <property type="component" value="Chromosome"/>
</dbReference>
<reference evidence="2 3" key="1">
    <citation type="submission" date="2016-04" db="EMBL/GenBank/DDBJ databases">
        <title>Complete Genome Sequence of Halotalea alkalilenta IHB B 13600.</title>
        <authorList>
            <person name="Swarnkar M.K."/>
            <person name="Sharma A."/>
            <person name="Kaushal K."/>
            <person name="Soni R."/>
            <person name="Rana S."/>
            <person name="Singh A.K."/>
            <person name="Gulati A."/>
        </authorList>
    </citation>
    <scope>NUCLEOTIDE SEQUENCE [LARGE SCALE GENOMIC DNA]</scope>
    <source>
        <strain evidence="2 3">IHB B 13600</strain>
    </source>
</reference>
<sequence length="167" mass="18160">MNHARWQVASFNELSAERLYALLRLRAEVFVVEQACAFLDLDGLDTEPDTLHLMGFDQHGELARYARLLGPQGCGGGNGEVAIGRVVCARAARGNGQGHGLIARAMEEMAERWPGRVIKLSAQAHLQGFYAGHGFVVEGETYLEDGIPHVEMRRPPSGGAPVRVNTP</sequence>
<dbReference type="GO" id="GO:0016747">
    <property type="term" value="F:acyltransferase activity, transferring groups other than amino-acyl groups"/>
    <property type="evidence" value="ECO:0007669"/>
    <property type="project" value="InterPro"/>
</dbReference>
<evidence type="ECO:0000313" key="3">
    <source>
        <dbReference type="Proteomes" id="UP000077875"/>
    </source>
</evidence>
<dbReference type="SUPFAM" id="SSF55729">
    <property type="entry name" value="Acyl-CoA N-acyltransferases (Nat)"/>
    <property type="match status" value="1"/>
</dbReference>
<evidence type="ECO:0000259" key="1">
    <source>
        <dbReference type="PROSITE" id="PS51186"/>
    </source>
</evidence>
<dbReference type="InterPro" id="IPR016181">
    <property type="entry name" value="Acyl_CoA_acyltransferase"/>
</dbReference>
<keyword evidence="3" id="KW-1185">Reference proteome</keyword>
<dbReference type="STRING" id="376489.A5892_11715"/>
<dbReference type="AlphaFoldDB" id="A0A172YFK4"/>
<proteinExistence type="predicted"/>
<dbReference type="KEGG" id="haa:A5892_11715"/>
<dbReference type="Gene3D" id="3.40.630.30">
    <property type="match status" value="1"/>
</dbReference>
<dbReference type="Pfam" id="PF13673">
    <property type="entry name" value="Acetyltransf_10"/>
    <property type="match status" value="1"/>
</dbReference>